<evidence type="ECO:0000259" key="1">
    <source>
        <dbReference type="Pfam" id="PF05699"/>
    </source>
</evidence>
<dbReference type="AlphaFoldDB" id="A0A6G0VSN5"/>
<organism evidence="2 3">
    <name type="scientific">Aphis craccivora</name>
    <name type="common">Cowpea aphid</name>
    <dbReference type="NCBI Taxonomy" id="307492"/>
    <lineage>
        <taxon>Eukaryota</taxon>
        <taxon>Metazoa</taxon>
        <taxon>Ecdysozoa</taxon>
        <taxon>Arthropoda</taxon>
        <taxon>Hexapoda</taxon>
        <taxon>Insecta</taxon>
        <taxon>Pterygota</taxon>
        <taxon>Neoptera</taxon>
        <taxon>Paraneoptera</taxon>
        <taxon>Hemiptera</taxon>
        <taxon>Sternorrhyncha</taxon>
        <taxon>Aphidomorpha</taxon>
        <taxon>Aphidoidea</taxon>
        <taxon>Aphididae</taxon>
        <taxon>Aphidini</taxon>
        <taxon>Aphis</taxon>
        <taxon>Aphis</taxon>
    </lineage>
</organism>
<sequence>QTNKNDLKEAYCSICECVLRAHHGDLIQHAKTIKHITKRNSFLQPKLKSFGIHSDSYESKKNDIKLSVHIAAHSAINSIDHLGEILTSTGKGSIFEKTRLHRTKCSKIILNVVSPTLLEDIVADIGENRYSLIVDESTDVSITKYMAYCVRYYSKNLKSITTEFLGLVMIERATAIDLRDGTLDFLKTIQLKPEKIIGLGVDGASNLCGRHNSLYTLLKEISPKLQLIKCICHSLNLCSSKAAEILPAHIEYMLRESVSWFSHSTLRKIEYSRLYKTINGDGSQQKQLVKLCATRWLAFHNCIKVVVDQWLELQTCFKLASISKKEKCHTARTLSEMYNDENLLYFVFLKPILREITNVNIQFQANNADHTKTYGELKMLLLSIAKRIIKPIFLRNDEFSAVSKTLQNPLAFLPLEAIDYGHSFQILAEKNTIQKNALHQIKERCLHYMTSICHELVKRLPHNISIIEKLKYFSPLLVLSSTPPKFSDLPLELAEDNVDIETLEIQWRKLITLKYSDICSTNIPIEEKDTSQFWVDVLSITNNSKEQIFNELAVFVLSMLSLPISNAVVERVFSIMNAVKSKARNRMHMAMLEAIMRIRLHLSSHKICCTMFNPTANMIHKFNAKMYDKKVYNLNDDLVTEADSDDPLNTLNEVLQHLSNVENGQDE</sequence>
<dbReference type="GO" id="GO:0046983">
    <property type="term" value="F:protein dimerization activity"/>
    <property type="evidence" value="ECO:0007669"/>
    <property type="project" value="InterPro"/>
</dbReference>
<dbReference type="Pfam" id="PF05699">
    <property type="entry name" value="Dimer_Tnp_hAT"/>
    <property type="match status" value="1"/>
</dbReference>
<accession>A0A6G0VSN5</accession>
<keyword evidence="3" id="KW-1185">Reference proteome</keyword>
<evidence type="ECO:0000313" key="3">
    <source>
        <dbReference type="Proteomes" id="UP000478052"/>
    </source>
</evidence>
<dbReference type="PANTHER" id="PTHR37162:SF1">
    <property type="entry name" value="BED-TYPE DOMAIN-CONTAINING PROTEIN"/>
    <property type="match status" value="1"/>
</dbReference>
<dbReference type="SUPFAM" id="SSF53098">
    <property type="entry name" value="Ribonuclease H-like"/>
    <property type="match status" value="1"/>
</dbReference>
<dbReference type="EMBL" id="VUJU01012392">
    <property type="protein sequence ID" value="KAF0707810.1"/>
    <property type="molecule type" value="Genomic_DNA"/>
</dbReference>
<dbReference type="PANTHER" id="PTHR37162">
    <property type="entry name" value="HAT FAMILY DIMERISATION DOMAINCONTAINING PROTEIN-RELATED"/>
    <property type="match status" value="1"/>
</dbReference>
<dbReference type="Proteomes" id="UP000478052">
    <property type="component" value="Unassembled WGS sequence"/>
</dbReference>
<evidence type="ECO:0000313" key="2">
    <source>
        <dbReference type="EMBL" id="KAF0707810.1"/>
    </source>
</evidence>
<feature type="domain" description="HAT C-terminal dimerisation" evidence="1">
    <location>
        <begin position="532"/>
        <end position="599"/>
    </location>
</feature>
<gene>
    <name evidence="2" type="ORF">FWK35_00035762</name>
</gene>
<feature type="non-terminal residue" evidence="2">
    <location>
        <position position="1"/>
    </location>
</feature>
<dbReference type="OrthoDB" id="10023262at2759"/>
<comment type="caution">
    <text evidence="2">The sequence shown here is derived from an EMBL/GenBank/DDBJ whole genome shotgun (WGS) entry which is preliminary data.</text>
</comment>
<reference evidence="2 3" key="1">
    <citation type="submission" date="2019-08" db="EMBL/GenBank/DDBJ databases">
        <title>Whole genome of Aphis craccivora.</title>
        <authorList>
            <person name="Voronova N.V."/>
            <person name="Shulinski R.S."/>
            <person name="Bandarenka Y.V."/>
            <person name="Zhorov D.G."/>
            <person name="Warner D."/>
        </authorList>
    </citation>
    <scope>NUCLEOTIDE SEQUENCE [LARGE SCALE GENOMIC DNA]</scope>
    <source>
        <strain evidence="2">180601</strain>
        <tissue evidence="2">Whole Body</tissue>
    </source>
</reference>
<protein>
    <submittedName>
        <fullName evidence="2">SAP domain-containing protein</fullName>
    </submittedName>
</protein>
<name>A0A6G0VSN5_APHCR</name>
<dbReference type="InterPro" id="IPR012337">
    <property type="entry name" value="RNaseH-like_sf"/>
</dbReference>
<proteinExistence type="predicted"/>
<dbReference type="InterPro" id="IPR008906">
    <property type="entry name" value="HATC_C_dom"/>
</dbReference>